<dbReference type="OrthoDB" id="770182at2"/>
<dbReference type="RefSeq" id="WP_091153663.1">
    <property type="nucleotide sequence ID" value="NZ_FNAI01000014.1"/>
</dbReference>
<protein>
    <submittedName>
        <fullName evidence="1">Uncharacterized protein</fullName>
    </submittedName>
</protein>
<sequence length="80" mass="8863">MPKQSLPTYAIVELLIRLTQYNSEIGDYKNHSMFDTGVIVRTSAGNITFPVGIINKQHQDPTSITDSELASAALLFRPAR</sequence>
<evidence type="ECO:0000313" key="1">
    <source>
        <dbReference type="EMBL" id="SDF20233.1"/>
    </source>
</evidence>
<proteinExistence type="predicted"/>
<dbReference type="EMBL" id="FNAI01000014">
    <property type="protein sequence ID" value="SDF20233.1"/>
    <property type="molecule type" value="Genomic_DNA"/>
</dbReference>
<accession>A0A1G7J5Q7</accession>
<dbReference type="AlphaFoldDB" id="A0A1G7J5Q7"/>
<keyword evidence="2" id="KW-1185">Reference proteome</keyword>
<reference evidence="1 2" key="1">
    <citation type="submission" date="2016-10" db="EMBL/GenBank/DDBJ databases">
        <authorList>
            <person name="de Groot N.N."/>
        </authorList>
    </citation>
    <scope>NUCLEOTIDE SEQUENCE [LARGE SCALE GENOMIC DNA]</scope>
    <source>
        <strain evidence="1 2">47C3B</strain>
    </source>
</reference>
<dbReference type="STRING" id="1391627.SAMN05216464_11465"/>
<dbReference type="Proteomes" id="UP000199072">
    <property type="component" value="Unassembled WGS sequence"/>
</dbReference>
<organism evidence="1 2">
    <name type="scientific">Mucilaginibacter pineti</name>
    <dbReference type="NCBI Taxonomy" id="1391627"/>
    <lineage>
        <taxon>Bacteria</taxon>
        <taxon>Pseudomonadati</taxon>
        <taxon>Bacteroidota</taxon>
        <taxon>Sphingobacteriia</taxon>
        <taxon>Sphingobacteriales</taxon>
        <taxon>Sphingobacteriaceae</taxon>
        <taxon>Mucilaginibacter</taxon>
    </lineage>
</organism>
<gene>
    <name evidence="1" type="ORF">SAMN05216464_11465</name>
</gene>
<evidence type="ECO:0000313" key="2">
    <source>
        <dbReference type="Proteomes" id="UP000199072"/>
    </source>
</evidence>
<name>A0A1G7J5Q7_9SPHI</name>